<evidence type="ECO:0000256" key="2">
    <source>
        <dbReference type="ARBA" id="ARBA00022801"/>
    </source>
</evidence>
<dbReference type="PATRIC" id="fig|1317118.6.peg.1971"/>
<proteinExistence type="inferred from homology"/>
<organism evidence="5 6">
    <name type="scientific">Roseivivax marinus</name>
    <dbReference type="NCBI Taxonomy" id="1379903"/>
    <lineage>
        <taxon>Bacteria</taxon>
        <taxon>Pseudomonadati</taxon>
        <taxon>Pseudomonadota</taxon>
        <taxon>Alphaproteobacteria</taxon>
        <taxon>Rhodobacterales</taxon>
        <taxon>Roseobacteraceae</taxon>
        <taxon>Roseivivax</taxon>
    </lineage>
</organism>
<comment type="catalytic activity">
    <reaction evidence="4">
        <text>a ribonucleoside 5'-triphosphate + H2O = a ribonucleoside 5'-phosphate + diphosphate + H(+)</text>
        <dbReference type="Rhea" id="RHEA:23996"/>
        <dbReference type="ChEBI" id="CHEBI:15377"/>
        <dbReference type="ChEBI" id="CHEBI:15378"/>
        <dbReference type="ChEBI" id="CHEBI:33019"/>
        <dbReference type="ChEBI" id="CHEBI:58043"/>
        <dbReference type="ChEBI" id="CHEBI:61557"/>
        <dbReference type="EC" id="3.6.1.9"/>
    </reaction>
</comment>
<dbReference type="AlphaFoldDB" id="W4HKW5"/>
<dbReference type="GO" id="GO:0009117">
    <property type="term" value="P:nucleotide metabolic process"/>
    <property type="evidence" value="ECO:0007669"/>
    <property type="project" value="UniProtKB-KW"/>
</dbReference>
<protein>
    <recommendedName>
        <fullName evidence="4">Nucleoside triphosphate pyrophosphatase</fullName>
        <ecNumber evidence="4">3.6.1.9</ecNumber>
    </recommendedName>
    <alternativeName>
        <fullName evidence="4">Nucleotide pyrophosphatase</fullName>
        <shortName evidence="4">Nucleotide PPase</shortName>
    </alternativeName>
</protein>
<reference evidence="5 6" key="1">
    <citation type="journal article" date="2014" name="Antonie Van Leeuwenhoek">
        <title>Roseivivax atlanticus sp. nov., isolated from surface seawater of the Atlantic Ocean.</title>
        <authorList>
            <person name="Li G."/>
            <person name="Lai Q."/>
            <person name="Liu X."/>
            <person name="Sun F."/>
            <person name="Shao Z."/>
        </authorList>
    </citation>
    <scope>NUCLEOTIDE SEQUENCE [LARGE SCALE GENOMIC DNA]</scope>
    <source>
        <strain evidence="5 6">22II-s10s</strain>
    </source>
</reference>
<dbReference type="GO" id="GO:0005737">
    <property type="term" value="C:cytoplasm"/>
    <property type="evidence" value="ECO:0007669"/>
    <property type="project" value="UniProtKB-SubCell"/>
</dbReference>
<dbReference type="PANTHER" id="PTHR43213">
    <property type="entry name" value="BIFUNCTIONAL DTTP/UTP PYROPHOSPHATASE/METHYLTRANSFERASE PROTEIN-RELATED"/>
    <property type="match status" value="1"/>
</dbReference>
<evidence type="ECO:0000313" key="5">
    <source>
        <dbReference type="EMBL" id="ETW12776.1"/>
    </source>
</evidence>
<dbReference type="RefSeq" id="WP_043844123.1">
    <property type="nucleotide sequence ID" value="NZ_AQQW01000005.1"/>
</dbReference>
<dbReference type="SUPFAM" id="SSF52972">
    <property type="entry name" value="ITPase-like"/>
    <property type="match status" value="1"/>
</dbReference>
<dbReference type="HAMAP" id="MF_00528">
    <property type="entry name" value="Maf"/>
    <property type="match status" value="1"/>
</dbReference>
<dbReference type="InterPro" id="IPR003697">
    <property type="entry name" value="Maf-like"/>
</dbReference>
<feature type="active site" description="Proton acceptor" evidence="4">
    <location>
        <position position="76"/>
    </location>
</feature>
<comment type="similarity">
    <text evidence="4">Belongs to the Maf family.</text>
</comment>
<comment type="cofactor">
    <cofactor evidence="1 4">
        <name>a divalent metal cation</name>
        <dbReference type="ChEBI" id="CHEBI:60240"/>
    </cofactor>
</comment>
<dbReference type="Gene3D" id="3.90.950.10">
    <property type="match status" value="1"/>
</dbReference>
<evidence type="ECO:0000256" key="3">
    <source>
        <dbReference type="ARBA" id="ARBA00023080"/>
    </source>
</evidence>
<gene>
    <name evidence="5" type="ORF">ATO8_09543</name>
</gene>
<dbReference type="CDD" id="cd00555">
    <property type="entry name" value="Maf"/>
    <property type="match status" value="1"/>
</dbReference>
<dbReference type="PANTHER" id="PTHR43213:SF5">
    <property type="entry name" value="BIFUNCTIONAL DTTP_UTP PYROPHOSPHATASE_METHYLTRANSFERASE PROTEIN-RELATED"/>
    <property type="match status" value="1"/>
</dbReference>
<comment type="caution">
    <text evidence="5">The sequence shown here is derived from an EMBL/GenBank/DDBJ whole genome shotgun (WGS) entry which is preliminary data.</text>
</comment>
<dbReference type="eggNOG" id="COG0424">
    <property type="taxonomic scope" value="Bacteria"/>
</dbReference>
<keyword evidence="6" id="KW-1185">Reference proteome</keyword>
<name>W4HKW5_9RHOB</name>
<dbReference type="STRING" id="1379903.ATO8_09543"/>
<sequence length="199" mass="21808">MNQDLVLASASAIRAEMLRNAAVPHRIVPARIDEDAVRAALAAENASPRDTADALAETKARKAAHKEPGALVLGCDQILACDREVFVKPDSRDAAAEQIRALSGRTHHLLSAAVLYEDGEPVWRHVGVARLTMRDVGEAYLSEYLDRNWPDVATSVGGYKLEREGVRLFTRIEGDHFTILGLPLLELLNHLTLRGFLPS</sequence>
<comment type="caution">
    <text evidence="4">Lacks conserved residue(s) required for the propagation of feature annotation.</text>
</comment>
<keyword evidence="2 4" id="KW-0378">Hydrolase</keyword>
<keyword evidence="3 4" id="KW-0546">Nucleotide metabolism</keyword>
<evidence type="ECO:0000313" key="6">
    <source>
        <dbReference type="Proteomes" id="UP000019063"/>
    </source>
</evidence>
<comment type="subcellular location">
    <subcellularLocation>
        <location evidence="4">Cytoplasm</location>
    </subcellularLocation>
</comment>
<evidence type="ECO:0000256" key="1">
    <source>
        <dbReference type="ARBA" id="ARBA00001968"/>
    </source>
</evidence>
<comment type="function">
    <text evidence="4">Nucleoside triphosphate pyrophosphatase. May have a dual role in cell division arrest and in preventing the incorporation of modified nucleotides into cellular nucleic acids.</text>
</comment>
<accession>W4HKW5</accession>
<keyword evidence="4" id="KW-0963">Cytoplasm</keyword>
<dbReference type="PIRSF" id="PIRSF006305">
    <property type="entry name" value="Maf"/>
    <property type="match status" value="1"/>
</dbReference>
<evidence type="ECO:0000256" key="4">
    <source>
        <dbReference type="HAMAP-Rule" id="MF_00528"/>
    </source>
</evidence>
<dbReference type="Pfam" id="PF02545">
    <property type="entry name" value="Maf"/>
    <property type="match status" value="1"/>
</dbReference>
<dbReference type="EMBL" id="AQQW01000005">
    <property type="protein sequence ID" value="ETW12776.1"/>
    <property type="molecule type" value="Genomic_DNA"/>
</dbReference>
<dbReference type="GO" id="GO:0047429">
    <property type="term" value="F:nucleoside triphosphate diphosphatase activity"/>
    <property type="evidence" value="ECO:0007669"/>
    <property type="project" value="UniProtKB-EC"/>
</dbReference>
<dbReference type="EC" id="3.6.1.9" evidence="4"/>
<comment type="catalytic activity">
    <reaction evidence="4">
        <text>a 2'-deoxyribonucleoside 5'-triphosphate + H2O = a 2'-deoxyribonucleoside 5'-phosphate + diphosphate + H(+)</text>
        <dbReference type="Rhea" id="RHEA:44644"/>
        <dbReference type="ChEBI" id="CHEBI:15377"/>
        <dbReference type="ChEBI" id="CHEBI:15378"/>
        <dbReference type="ChEBI" id="CHEBI:33019"/>
        <dbReference type="ChEBI" id="CHEBI:61560"/>
        <dbReference type="ChEBI" id="CHEBI:65317"/>
        <dbReference type="EC" id="3.6.1.9"/>
    </reaction>
</comment>
<dbReference type="InterPro" id="IPR029001">
    <property type="entry name" value="ITPase-like_fam"/>
</dbReference>
<dbReference type="Proteomes" id="UP000019063">
    <property type="component" value="Unassembled WGS sequence"/>
</dbReference>